<evidence type="ECO:0000313" key="1">
    <source>
        <dbReference type="EMBL" id="EHL08256.1"/>
    </source>
</evidence>
<evidence type="ECO:0000313" key="2">
    <source>
        <dbReference type="Proteomes" id="UP000004416"/>
    </source>
</evidence>
<name>G9XJ88_DESHA</name>
<reference evidence="1 2" key="1">
    <citation type="submission" date="2011-08" db="EMBL/GenBank/DDBJ databases">
        <authorList>
            <person name="Weinstock G."/>
            <person name="Sodergren E."/>
            <person name="Clifton S."/>
            <person name="Fulton L."/>
            <person name="Fulton B."/>
            <person name="Courtney L."/>
            <person name="Fronick C."/>
            <person name="Harrison M."/>
            <person name="Strong C."/>
            <person name="Farmer C."/>
            <person name="Delahaunty K."/>
            <person name="Markovic C."/>
            <person name="Hall O."/>
            <person name="Minx P."/>
            <person name="Tomlinson C."/>
            <person name="Mitreva M."/>
            <person name="Hou S."/>
            <person name="Chen J."/>
            <person name="Wollam A."/>
            <person name="Pepin K.H."/>
            <person name="Johnson M."/>
            <person name="Bhonagiri V."/>
            <person name="Zhang X."/>
            <person name="Suruliraj S."/>
            <person name="Warren W."/>
            <person name="Chinwalla A."/>
            <person name="Mardis E.R."/>
            <person name="Wilson R.K."/>
        </authorList>
    </citation>
    <scope>NUCLEOTIDE SEQUENCE [LARGE SCALE GENOMIC DNA]</scope>
    <source>
        <strain evidence="1 2">DP7</strain>
    </source>
</reference>
<gene>
    <name evidence="1" type="ORF">HMPREF0322_01014</name>
</gene>
<accession>G9XJ88</accession>
<dbReference type="PATRIC" id="fig|537010.4.peg.944"/>
<dbReference type="HOGENOM" id="CLU_3250451_0_0_9"/>
<dbReference type="Proteomes" id="UP000004416">
    <property type="component" value="Unassembled WGS sequence"/>
</dbReference>
<comment type="caution">
    <text evidence="1">The sequence shown here is derived from an EMBL/GenBank/DDBJ whole genome shotgun (WGS) entry which is preliminary data.</text>
</comment>
<dbReference type="EMBL" id="AFZX01000023">
    <property type="protein sequence ID" value="EHL08256.1"/>
    <property type="molecule type" value="Genomic_DNA"/>
</dbReference>
<organism evidence="1 2">
    <name type="scientific">Desulfitobacterium hafniense DP7</name>
    <dbReference type="NCBI Taxonomy" id="537010"/>
    <lineage>
        <taxon>Bacteria</taxon>
        <taxon>Bacillati</taxon>
        <taxon>Bacillota</taxon>
        <taxon>Clostridia</taxon>
        <taxon>Eubacteriales</taxon>
        <taxon>Desulfitobacteriaceae</taxon>
        <taxon>Desulfitobacterium</taxon>
    </lineage>
</organism>
<sequence>MTIVYNILKVQMPNYVFHNCCSPREFEEFVRDVLEVELSLDD</sequence>
<dbReference type="AlphaFoldDB" id="G9XJ88"/>
<protein>
    <submittedName>
        <fullName evidence="1">Uncharacterized protein</fullName>
    </submittedName>
</protein>
<proteinExistence type="predicted"/>